<keyword evidence="3" id="KW-0081">Bacteriolytic enzyme</keyword>
<dbReference type="Pfam" id="PF00959">
    <property type="entry name" value="Phage_lysozyme"/>
    <property type="match status" value="1"/>
</dbReference>
<dbReference type="InterPro" id="IPR023347">
    <property type="entry name" value="Lysozyme_dom_sf"/>
</dbReference>
<dbReference type="HOGENOM" id="CLU_485688_0_0_1"/>
<proteinExistence type="inferred from homology"/>
<dbReference type="Proteomes" id="UP000030106">
    <property type="component" value="Unassembled WGS sequence"/>
</dbReference>
<feature type="compositionally biased region" description="Basic and acidic residues" evidence="7">
    <location>
        <begin position="138"/>
        <end position="150"/>
    </location>
</feature>
<dbReference type="Pfam" id="PF11655">
    <property type="entry name" value="DUF2589"/>
    <property type="match status" value="2"/>
</dbReference>
<evidence type="ECO:0000256" key="3">
    <source>
        <dbReference type="ARBA" id="ARBA00022638"/>
    </source>
</evidence>
<reference evidence="8 9" key="1">
    <citation type="submission" date="2012-10" db="EMBL/GenBank/DDBJ databases">
        <title>Genome sequencing and analysis of entomopathogenic fungi Beauveria bassiana D1-5.</title>
        <authorList>
            <person name="Li Q."/>
            <person name="Wang L."/>
            <person name="Zhang Z."/>
            <person name="Wang Q."/>
            <person name="Ren J."/>
            <person name="Wang M."/>
            <person name="Xu W."/>
            <person name="Wang J."/>
            <person name="Lu Y."/>
            <person name="Du Q."/>
            <person name="Sun Z."/>
        </authorList>
    </citation>
    <scope>NUCLEOTIDE SEQUENCE [LARGE SCALE GENOMIC DNA]</scope>
    <source>
        <strain evidence="8 9">D1-5</strain>
    </source>
</reference>
<dbReference type="CDD" id="cd00737">
    <property type="entry name" value="lyz_endolysin_autolysin"/>
    <property type="match status" value="1"/>
</dbReference>
<evidence type="ECO:0000256" key="6">
    <source>
        <dbReference type="ARBA" id="ARBA00023295"/>
    </source>
</evidence>
<evidence type="ECO:0000313" key="9">
    <source>
        <dbReference type="Proteomes" id="UP000030106"/>
    </source>
</evidence>
<protein>
    <submittedName>
        <fullName evidence="8">Lysozyme</fullName>
    </submittedName>
</protein>
<dbReference type="HAMAP" id="MF_04110">
    <property type="entry name" value="ENDOLYSIN_T4"/>
    <property type="match status" value="1"/>
</dbReference>
<accession>A0A0A2W020</accession>
<dbReference type="InterPro" id="IPR023346">
    <property type="entry name" value="Lysozyme-like_dom_sf"/>
</dbReference>
<comment type="caution">
    <text evidence="8">The sequence shown here is derived from an EMBL/GenBank/DDBJ whole genome shotgun (WGS) entry which is preliminary data.</text>
</comment>
<gene>
    <name evidence="8" type="ORF">BBAD15_g689</name>
</gene>
<keyword evidence="6" id="KW-0326">Glycosidase</keyword>
<dbReference type="PANTHER" id="PTHR38107">
    <property type="match status" value="1"/>
</dbReference>
<dbReference type="STRING" id="1245745.A0A0A2W020"/>
<dbReference type="InterPro" id="IPR033907">
    <property type="entry name" value="Endolysin_autolysin"/>
</dbReference>
<dbReference type="PANTHER" id="PTHR38107:SF3">
    <property type="entry name" value="LYSOZYME RRRD-RELATED"/>
    <property type="match status" value="1"/>
</dbReference>
<dbReference type="SUPFAM" id="SSF53955">
    <property type="entry name" value="Lysozyme-like"/>
    <property type="match status" value="1"/>
</dbReference>
<dbReference type="GO" id="GO:0042742">
    <property type="term" value="P:defense response to bacterium"/>
    <property type="evidence" value="ECO:0007669"/>
    <property type="project" value="UniProtKB-KW"/>
</dbReference>
<dbReference type="InterPro" id="IPR002196">
    <property type="entry name" value="Glyco_hydro_24"/>
</dbReference>
<evidence type="ECO:0000256" key="5">
    <source>
        <dbReference type="ARBA" id="ARBA00023200"/>
    </source>
</evidence>
<dbReference type="Gene3D" id="1.10.530.40">
    <property type="match status" value="1"/>
</dbReference>
<keyword evidence="4" id="KW-0378">Hydrolase</keyword>
<keyword evidence="5" id="KW-1035">Host cytoplasm</keyword>
<dbReference type="GO" id="GO:0009253">
    <property type="term" value="P:peptidoglycan catabolic process"/>
    <property type="evidence" value="ECO:0007669"/>
    <property type="project" value="InterPro"/>
</dbReference>
<evidence type="ECO:0000256" key="7">
    <source>
        <dbReference type="SAM" id="MobiDB-lite"/>
    </source>
</evidence>
<organism evidence="8 9">
    <name type="scientific">Beauveria bassiana D1-5</name>
    <dbReference type="NCBI Taxonomy" id="1245745"/>
    <lineage>
        <taxon>Eukaryota</taxon>
        <taxon>Fungi</taxon>
        <taxon>Dikarya</taxon>
        <taxon>Ascomycota</taxon>
        <taxon>Pezizomycotina</taxon>
        <taxon>Sordariomycetes</taxon>
        <taxon>Hypocreomycetidae</taxon>
        <taxon>Hypocreales</taxon>
        <taxon>Cordycipitaceae</taxon>
        <taxon>Beauveria</taxon>
    </lineage>
</organism>
<dbReference type="InterPro" id="IPR051018">
    <property type="entry name" value="Bacteriophage_GH24"/>
</dbReference>
<dbReference type="GO" id="GO:0003796">
    <property type="term" value="F:lysozyme activity"/>
    <property type="evidence" value="ECO:0007669"/>
    <property type="project" value="UniProtKB-EC"/>
</dbReference>
<dbReference type="AlphaFoldDB" id="A0A0A2W020"/>
<dbReference type="GO" id="GO:0016998">
    <property type="term" value="P:cell wall macromolecule catabolic process"/>
    <property type="evidence" value="ECO:0007669"/>
    <property type="project" value="InterPro"/>
</dbReference>
<keyword evidence="2" id="KW-0929">Antimicrobial</keyword>
<sequence length="561" mass="61109">MDSQFIGSVINALPLEHMIGGPLQAMIKAQVQASKAYADFLLSVCIKDGKAQSVQFDYDETIVDDKGVIQGVVKKTMSIPLMAAISHPNISIEEGTIDFELEVSQSESSNSKTEADASLEASVGWGPFSVKVTGRVSHKSEQTRSTDTRAKYSIHTQVKRQPPPEALMRVIDFLTDAATKPAVLPAEAKKLESKNLDQYPETPTKAADPAPAGGDWLRGNKDKREDAEDSAGNIPQPEESDSPAADSSDESGQTTPPDGEPPATPPAGGGGNSGGMPITLADITRGMQYAASSANQLIARQYMQALEPFFEHGEEGQLIPKVIEMKLDEQHHFHLPLVALATPRGLMLEKMKVFLTVRTDAVEQHAESGTPSDAVSKFHVSMSPSSRDGSRRDSGHVDVEMQFTVLEPPESVMRLIDEYTNQAGVDLIKSFEGLRLAKYKDAVGKWTIGYGHLILATENYDRPLTEQEAENLLRSDLALTERGVYRQVSMALNQNQFDALVAFAFNVGLGNLQNSTLLRLLNQGNYSAAADEFLRWNKAGGNVLAGLTRRREAERKLFLSL</sequence>
<feature type="region of interest" description="Disordered" evidence="7">
    <location>
        <begin position="135"/>
        <end position="163"/>
    </location>
</feature>
<evidence type="ECO:0000256" key="4">
    <source>
        <dbReference type="ARBA" id="ARBA00022801"/>
    </source>
</evidence>
<dbReference type="GO" id="GO:0031640">
    <property type="term" value="P:killing of cells of another organism"/>
    <property type="evidence" value="ECO:0007669"/>
    <property type="project" value="UniProtKB-KW"/>
</dbReference>
<dbReference type="InterPro" id="IPR024510">
    <property type="entry name" value="DUF2589"/>
</dbReference>
<evidence type="ECO:0000256" key="1">
    <source>
        <dbReference type="ARBA" id="ARBA00000632"/>
    </source>
</evidence>
<name>A0A0A2W020_BEABA</name>
<feature type="region of interest" description="Disordered" evidence="7">
    <location>
        <begin position="194"/>
        <end position="279"/>
    </location>
</feature>
<feature type="region of interest" description="Disordered" evidence="7">
    <location>
        <begin position="365"/>
        <end position="394"/>
    </location>
</feature>
<evidence type="ECO:0000313" key="8">
    <source>
        <dbReference type="EMBL" id="KGQ13506.1"/>
    </source>
</evidence>
<dbReference type="EMBL" id="ANFO01000039">
    <property type="protein sequence ID" value="KGQ13506.1"/>
    <property type="molecule type" value="Genomic_DNA"/>
</dbReference>
<evidence type="ECO:0000256" key="2">
    <source>
        <dbReference type="ARBA" id="ARBA00022529"/>
    </source>
</evidence>
<comment type="catalytic activity">
    <reaction evidence="1">
        <text>Hydrolysis of (1-&gt;4)-beta-linkages between N-acetylmuramic acid and N-acetyl-D-glucosamine residues in a peptidoglycan and between N-acetyl-D-glucosamine residues in chitodextrins.</text>
        <dbReference type="EC" id="3.2.1.17"/>
    </reaction>
</comment>
<dbReference type="InterPro" id="IPR034690">
    <property type="entry name" value="Endolysin_T4_type"/>
</dbReference>